<keyword evidence="1" id="KW-0812">Transmembrane</keyword>
<evidence type="ECO:0000313" key="2">
    <source>
        <dbReference type="EMBL" id="CAB4605648.1"/>
    </source>
</evidence>
<feature type="transmembrane region" description="Helical" evidence="1">
    <location>
        <begin position="34"/>
        <end position="56"/>
    </location>
</feature>
<evidence type="ECO:0000256" key="1">
    <source>
        <dbReference type="SAM" id="Phobius"/>
    </source>
</evidence>
<dbReference type="EMBL" id="CAEZUU010000011">
    <property type="protein sequence ID" value="CAB4605648.1"/>
    <property type="molecule type" value="Genomic_DNA"/>
</dbReference>
<sequence length="123" mass="12688">MLGLEITLVSVFFFNVILTAGLATFLAGDIGVLILWNVGTVFTTGVGLATVFVLAIDRTGVLTNADLAGVTATAEAQIVTLPPSTCEPNLLCPADPPEFLQPAKLGAGATAKRLSMIAKPTME</sequence>
<keyword evidence="1" id="KW-1133">Transmembrane helix</keyword>
<keyword evidence="1" id="KW-0472">Membrane</keyword>
<protein>
    <submittedName>
        <fullName evidence="2">Unannotated protein</fullName>
    </submittedName>
</protein>
<accession>A0A6J6HA81</accession>
<proteinExistence type="predicted"/>
<gene>
    <name evidence="2" type="ORF">UFOPK1857_00110</name>
</gene>
<feature type="transmembrane region" description="Helical" evidence="1">
    <location>
        <begin position="6"/>
        <end position="27"/>
    </location>
</feature>
<reference evidence="2" key="1">
    <citation type="submission" date="2020-05" db="EMBL/GenBank/DDBJ databases">
        <authorList>
            <person name="Chiriac C."/>
            <person name="Salcher M."/>
            <person name="Ghai R."/>
            <person name="Kavagutti S V."/>
        </authorList>
    </citation>
    <scope>NUCLEOTIDE SEQUENCE</scope>
</reference>
<organism evidence="2">
    <name type="scientific">freshwater metagenome</name>
    <dbReference type="NCBI Taxonomy" id="449393"/>
    <lineage>
        <taxon>unclassified sequences</taxon>
        <taxon>metagenomes</taxon>
        <taxon>ecological metagenomes</taxon>
    </lineage>
</organism>
<name>A0A6J6HA81_9ZZZZ</name>
<dbReference type="AlphaFoldDB" id="A0A6J6HA81"/>